<gene>
    <name evidence="1" type="ORF">CLV75_3971</name>
</gene>
<keyword evidence="2" id="KW-1185">Reference proteome</keyword>
<dbReference type="STRING" id="981384.GCA_000192475_03866"/>
<reference evidence="1 2" key="1">
    <citation type="submission" date="2018-10" db="EMBL/GenBank/DDBJ databases">
        <title>Genomic Encyclopedia of Archaeal and Bacterial Type Strains, Phase II (KMG-II): from individual species to whole genera.</title>
        <authorList>
            <person name="Goeker M."/>
        </authorList>
    </citation>
    <scope>NUCLEOTIDE SEQUENCE [LARGE SCALE GENOMIC DNA]</scope>
    <source>
        <strain evidence="1 2">DSM 29317</strain>
    </source>
</reference>
<protein>
    <recommendedName>
        <fullName evidence="3">MalT-like TPR region domain-containing protein</fullName>
    </recommendedName>
</protein>
<evidence type="ECO:0008006" key="3">
    <source>
        <dbReference type="Google" id="ProtNLM"/>
    </source>
</evidence>
<dbReference type="OrthoDB" id="9785312at2"/>
<dbReference type="EMBL" id="RCCT01000008">
    <property type="protein sequence ID" value="RLJ98850.1"/>
    <property type="molecule type" value="Genomic_DNA"/>
</dbReference>
<proteinExistence type="predicted"/>
<evidence type="ECO:0000313" key="2">
    <source>
        <dbReference type="Proteomes" id="UP000271700"/>
    </source>
</evidence>
<dbReference type="RefSeq" id="WP_029621644.1">
    <property type="nucleotide sequence ID" value="NZ_AEYW01000003.1"/>
</dbReference>
<dbReference type="AlphaFoldDB" id="A0A497YSA2"/>
<organism evidence="1 2">
    <name type="scientific">Ruegeria conchae</name>
    <dbReference type="NCBI Taxonomy" id="981384"/>
    <lineage>
        <taxon>Bacteria</taxon>
        <taxon>Pseudomonadati</taxon>
        <taxon>Pseudomonadota</taxon>
        <taxon>Alphaproteobacteria</taxon>
        <taxon>Rhodobacterales</taxon>
        <taxon>Roseobacteraceae</taxon>
        <taxon>Ruegeria</taxon>
    </lineage>
</organism>
<sequence length="139" mass="16027">MLGAMRFQGRRLMYEVLVQEDCGNTERAREMLESALSTCRRAGMSYSGPMVLAEMARLERDRDIQLKLLQECEHLLELGSMSRNHFWFRRLAIEVAIAGHDLTEASRHAEALADFTRAEPLPWTDQYILLGQKFAQEHS</sequence>
<accession>A0A497YSA2</accession>
<name>A0A497YSA2_9RHOB</name>
<comment type="caution">
    <text evidence="1">The sequence shown here is derived from an EMBL/GenBank/DDBJ whole genome shotgun (WGS) entry which is preliminary data.</text>
</comment>
<dbReference type="Proteomes" id="UP000271700">
    <property type="component" value="Unassembled WGS sequence"/>
</dbReference>
<evidence type="ECO:0000313" key="1">
    <source>
        <dbReference type="EMBL" id="RLJ98850.1"/>
    </source>
</evidence>